<keyword evidence="1" id="KW-0677">Repeat</keyword>
<dbReference type="Gene3D" id="2.120.10.30">
    <property type="entry name" value="TolB, C-terminal domain"/>
    <property type="match status" value="1"/>
</dbReference>
<dbReference type="GO" id="GO:0043161">
    <property type="term" value="P:proteasome-mediated ubiquitin-dependent protein catabolic process"/>
    <property type="evidence" value="ECO:0007669"/>
    <property type="project" value="TreeGrafter"/>
</dbReference>
<dbReference type="PANTHER" id="PTHR24104">
    <property type="entry name" value="E3 UBIQUITIN-PROTEIN LIGASE NHLRC1-RELATED"/>
    <property type="match status" value="1"/>
</dbReference>
<dbReference type="AlphaFoldDB" id="A0A913ZH03"/>
<feature type="repeat" description="NHL" evidence="2">
    <location>
        <begin position="33"/>
        <end position="76"/>
    </location>
</feature>
<accession>A0A913ZH03</accession>
<dbReference type="OMA" id="ADYWNKR"/>
<dbReference type="InterPro" id="IPR050952">
    <property type="entry name" value="TRIM-NHL_E3_ligases"/>
</dbReference>
<dbReference type="GO" id="GO:0061630">
    <property type="term" value="F:ubiquitin protein ligase activity"/>
    <property type="evidence" value="ECO:0007669"/>
    <property type="project" value="TreeGrafter"/>
</dbReference>
<dbReference type="RefSeq" id="XP_038050300.1">
    <property type="nucleotide sequence ID" value="XM_038194372.1"/>
</dbReference>
<dbReference type="PANTHER" id="PTHR24104:SF25">
    <property type="entry name" value="PROTEIN LIN-41"/>
    <property type="match status" value="1"/>
</dbReference>
<dbReference type="Proteomes" id="UP000887568">
    <property type="component" value="Unplaced"/>
</dbReference>
<evidence type="ECO:0000256" key="2">
    <source>
        <dbReference type="PROSITE-ProRule" id="PRU00504"/>
    </source>
</evidence>
<dbReference type="GO" id="GO:0008270">
    <property type="term" value="F:zinc ion binding"/>
    <property type="evidence" value="ECO:0007669"/>
    <property type="project" value="UniProtKB-KW"/>
</dbReference>
<name>A0A913ZH03_PATMI</name>
<dbReference type="InterPro" id="IPR001258">
    <property type="entry name" value="NHL_repeat"/>
</dbReference>
<dbReference type="PROSITE" id="PS51125">
    <property type="entry name" value="NHL"/>
    <property type="match status" value="1"/>
</dbReference>
<dbReference type="GeneID" id="119723627"/>
<dbReference type="SUPFAM" id="SSF75011">
    <property type="entry name" value="3-carboxy-cis,cis-mucoante lactonizing enzyme"/>
    <property type="match status" value="1"/>
</dbReference>
<dbReference type="OrthoDB" id="6162638at2759"/>
<protein>
    <submittedName>
        <fullName evidence="3">Uncharacterized protein</fullName>
    </submittedName>
</protein>
<evidence type="ECO:0000256" key="1">
    <source>
        <dbReference type="ARBA" id="ARBA00022737"/>
    </source>
</evidence>
<dbReference type="InterPro" id="IPR011042">
    <property type="entry name" value="6-blade_b-propeller_TolB-like"/>
</dbReference>
<proteinExistence type="predicted"/>
<evidence type="ECO:0000313" key="3">
    <source>
        <dbReference type="EnsemblMetazoa" id="XP_038050300.1"/>
    </source>
</evidence>
<sequence length="295" mass="32465">MACSEVSHFAPSQQMEDIDQGTLEIDVRRWTLSGEFGKKGSGPGEFNGTFGITATQPGELAVADYWNKRVVICSTEGKLKETILLSDRPRNVAAIPQMSMLLVVDTTKYVKVFNKNNKLDFQFPTVPLQDIDNIDVDLRSLAVKRDDTIVVGDVKRMVWTEHKPTNGELLRTVSLQIPPFYLAFDEGTDRTVVSGYEQKQVDVTDSVGTTLSTVQPSIQDRPVTNCLAVNSGNSGLYVGVSNGWNSDGHIHLYDVDGNFLDCLAQGLTFPLGITFTSDGQLVVADGFSVKTYRKM</sequence>
<dbReference type="EnsemblMetazoa" id="XM_038194372.1">
    <property type="protein sequence ID" value="XP_038050300.1"/>
    <property type="gene ID" value="LOC119723627"/>
</dbReference>
<reference evidence="3" key="1">
    <citation type="submission" date="2022-11" db="UniProtKB">
        <authorList>
            <consortium name="EnsemblMetazoa"/>
        </authorList>
    </citation>
    <scope>IDENTIFICATION</scope>
</reference>
<dbReference type="GO" id="GO:0000209">
    <property type="term" value="P:protein polyubiquitination"/>
    <property type="evidence" value="ECO:0007669"/>
    <property type="project" value="TreeGrafter"/>
</dbReference>
<organism evidence="3 4">
    <name type="scientific">Patiria miniata</name>
    <name type="common">Bat star</name>
    <name type="synonym">Asterina miniata</name>
    <dbReference type="NCBI Taxonomy" id="46514"/>
    <lineage>
        <taxon>Eukaryota</taxon>
        <taxon>Metazoa</taxon>
        <taxon>Echinodermata</taxon>
        <taxon>Eleutherozoa</taxon>
        <taxon>Asterozoa</taxon>
        <taxon>Asteroidea</taxon>
        <taxon>Valvatacea</taxon>
        <taxon>Valvatida</taxon>
        <taxon>Asterinidae</taxon>
        <taxon>Patiria</taxon>
    </lineage>
</organism>
<evidence type="ECO:0000313" key="4">
    <source>
        <dbReference type="Proteomes" id="UP000887568"/>
    </source>
</evidence>
<keyword evidence="4" id="KW-1185">Reference proteome</keyword>